<dbReference type="Gene3D" id="3.30.40.10">
    <property type="entry name" value="Zinc/RING finger domain, C3HC4 (zinc finger)"/>
    <property type="match status" value="1"/>
</dbReference>
<dbReference type="GO" id="GO:0008270">
    <property type="term" value="F:zinc ion binding"/>
    <property type="evidence" value="ECO:0007669"/>
    <property type="project" value="UniProtKB-KW"/>
</dbReference>
<organism evidence="10 11">
    <name type="scientific">Rotaria magnacalcarata</name>
    <dbReference type="NCBI Taxonomy" id="392030"/>
    <lineage>
        <taxon>Eukaryota</taxon>
        <taxon>Metazoa</taxon>
        <taxon>Spiralia</taxon>
        <taxon>Gnathifera</taxon>
        <taxon>Rotifera</taxon>
        <taxon>Eurotatoria</taxon>
        <taxon>Bdelloidea</taxon>
        <taxon>Philodinida</taxon>
        <taxon>Philodinidae</taxon>
        <taxon>Rotaria</taxon>
    </lineage>
</organism>
<dbReference type="GO" id="GO:0061630">
    <property type="term" value="F:ubiquitin protein ligase activity"/>
    <property type="evidence" value="ECO:0007669"/>
    <property type="project" value="TreeGrafter"/>
</dbReference>
<evidence type="ECO:0000313" key="9">
    <source>
        <dbReference type="EMBL" id="CAF1333057.1"/>
    </source>
</evidence>
<keyword evidence="3" id="KW-0862">Zinc</keyword>
<feature type="transmembrane region" description="Helical" evidence="6">
    <location>
        <begin position="356"/>
        <end position="379"/>
    </location>
</feature>
<feature type="transmembrane region" description="Helical" evidence="6">
    <location>
        <begin position="178"/>
        <end position="197"/>
    </location>
</feature>
<comment type="caution">
    <text evidence="10">The sequence shown here is derived from an EMBL/GenBank/DDBJ whole genome shotgun (WGS) entry which is preliminary data.</text>
</comment>
<dbReference type="PANTHER" id="PTHR45931:SF3">
    <property type="entry name" value="RING ZINC FINGER-CONTAINING PROTEIN"/>
    <property type="match status" value="1"/>
</dbReference>
<dbReference type="EMBL" id="CAJNOW010001858">
    <property type="protein sequence ID" value="CAF1333057.1"/>
    <property type="molecule type" value="Genomic_DNA"/>
</dbReference>
<feature type="transmembrane region" description="Helical" evidence="6">
    <location>
        <begin position="63"/>
        <end position="86"/>
    </location>
</feature>
<feature type="transmembrane region" description="Helical" evidence="6">
    <location>
        <begin position="259"/>
        <end position="281"/>
    </location>
</feature>
<dbReference type="PROSITE" id="PS50089">
    <property type="entry name" value="ZF_RING_2"/>
    <property type="match status" value="1"/>
</dbReference>
<gene>
    <name evidence="8" type="ORF">CJN711_LOCUS9844</name>
    <name evidence="9" type="ORF">KQP761_LOCUS6343</name>
    <name evidence="10" type="ORF">MBJ925_LOCUS10048</name>
</gene>
<reference evidence="10" key="1">
    <citation type="submission" date="2021-02" db="EMBL/GenBank/DDBJ databases">
        <authorList>
            <person name="Nowell W R."/>
        </authorList>
    </citation>
    <scope>NUCLEOTIDE SEQUENCE</scope>
</reference>
<evidence type="ECO:0000256" key="6">
    <source>
        <dbReference type="SAM" id="Phobius"/>
    </source>
</evidence>
<dbReference type="SMART" id="SM00184">
    <property type="entry name" value="RING"/>
    <property type="match status" value="1"/>
</dbReference>
<evidence type="ECO:0000313" key="11">
    <source>
        <dbReference type="Proteomes" id="UP000663824"/>
    </source>
</evidence>
<protein>
    <recommendedName>
        <fullName evidence="7">RING-type domain-containing protein</fullName>
    </recommendedName>
</protein>
<dbReference type="SUPFAM" id="SSF57850">
    <property type="entry name" value="RING/U-box"/>
    <property type="match status" value="1"/>
</dbReference>
<proteinExistence type="predicted"/>
<dbReference type="GO" id="GO:0006511">
    <property type="term" value="P:ubiquitin-dependent protein catabolic process"/>
    <property type="evidence" value="ECO:0007669"/>
    <property type="project" value="TreeGrafter"/>
</dbReference>
<dbReference type="InterPro" id="IPR013083">
    <property type="entry name" value="Znf_RING/FYVE/PHD"/>
</dbReference>
<dbReference type="OrthoDB" id="8062037at2759"/>
<keyword evidence="6" id="KW-1133">Transmembrane helix</keyword>
<dbReference type="PANTHER" id="PTHR45931">
    <property type="entry name" value="SI:CH211-59O9.10"/>
    <property type="match status" value="1"/>
</dbReference>
<keyword evidence="2 4" id="KW-0863">Zinc-finger</keyword>
<sequence>MSTATADSSGSNPGLNRILSQLSPDYRNSSVGDTESRVNPSSTNRIPTNDNTWINKFYSLDRLFSGSLLHFLYRIIDITLLLVGLMSTKPKCNLSNHLAVTAICLLIFYFADLIIIALFFIRNMTQRNSNLTEEQKLEQLRRASLVRGFFIFFKIVPVCFGTGYSFSSSLPDSNDCELMRFCLGVVCLSTWLIILIPPTKPELPIRRSFLVECFILLFVLIINCTYIGTVANAISNVQNSSCIYNNAEDLYLGAPLKSYAFVGLLLFACTTSIHIINLIINQIYFRLNRQRQFYVYYYGLQYFLNYSGAIIVIYYFSIGGLFLFQPRSGQTCRQYAPDLYRILLIWEWIRILSPLFVVPLLMILCCLGVFFGIILSYCLPASITVPILELLQGWRSATPMAMNPNPPATQETIDSVPIVLFGQGPDQFNQTDCAICRTDFESNEELKKLQCGHLFHPECVANWLRITRICPICRQHMSLTNP</sequence>
<feature type="transmembrane region" description="Helical" evidence="6">
    <location>
        <begin position="98"/>
        <end position="121"/>
    </location>
</feature>
<evidence type="ECO:0000313" key="10">
    <source>
        <dbReference type="EMBL" id="CAF2032273.1"/>
    </source>
</evidence>
<evidence type="ECO:0000256" key="2">
    <source>
        <dbReference type="ARBA" id="ARBA00022771"/>
    </source>
</evidence>
<dbReference type="AlphaFoldDB" id="A0A816N692"/>
<keyword evidence="1" id="KW-0479">Metal-binding</keyword>
<evidence type="ECO:0000259" key="7">
    <source>
        <dbReference type="PROSITE" id="PS50089"/>
    </source>
</evidence>
<feature type="transmembrane region" description="Helical" evidence="6">
    <location>
        <begin position="293"/>
        <end position="316"/>
    </location>
</feature>
<evidence type="ECO:0000256" key="1">
    <source>
        <dbReference type="ARBA" id="ARBA00022723"/>
    </source>
</evidence>
<evidence type="ECO:0000313" key="8">
    <source>
        <dbReference type="EMBL" id="CAF1157511.1"/>
    </source>
</evidence>
<evidence type="ECO:0000256" key="3">
    <source>
        <dbReference type="ARBA" id="ARBA00022833"/>
    </source>
</evidence>
<keyword evidence="6" id="KW-0812">Transmembrane</keyword>
<dbReference type="Proteomes" id="UP000663855">
    <property type="component" value="Unassembled WGS sequence"/>
</dbReference>
<dbReference type="EMBL" id="CAJNOV010003928">
    <property type="protein sequence ID" value="CAF1157511.1"/>
    <property type="molecule type" value="Genomic_DNA"/>
</dbReference>
<dbReference type="InterPro" id="IPR001841">
    <property type="entry name" value="Znf_RING"/>
</dbReference>
<dbReference type="Proteomes" id="UP000663824">
    <property type="component" value="Unassembled WGS sequence"/>
</dbReference>
<name>A0A816N692_9BILA</name>
<dbReference type="GO" id="GO:0005634">
    <property type="term" value="C:nucleus"/>
    <property type="evidence" value="ECO:0007669"/>
    <property type="project" value="TreeGrafter"/>
</dbReference>
<accession>A0A816N692</accession>
<feature type="transmembrane region" description="Helical" evidence="6">
    <location>
        <begin position="145"/>
        <end position="166"/>
    </location>
</feature>
<feature type="transmembrane region" description="Helical" evidence="6">
    <location>
        <begin position="209"/>
        <end position="231"/>
    </location>
</feature>
<keyword evidence="6" id="KW-0472">Membrane</keyword>
<dbReference type="Proteomes" id="UP000663834">
    <property type="component" value="Unassembled WGS sequence"/>
</dbReference>
<feature type="domain" description="RING-type" evidence="7">
    <location>
        <begin position="433"/>
        <end position="474"/>
    </location>
</feature>
<evidence type="ECO:0000256" key="4">
    <source>
        <dbReference type="PROSITE-ProRule" id="PRU00175"/>
    </source>
</evidence>
<dbReference type="InterPro" id="IPR051834">
    <property type="entry name" value="RING_finger_E3_ligase"/>
</dbReference>
<evidence type="ECO:0000256" key="5">
    <source>
        <dbReference type="SAM" id="MobiDB-lite"/>
    </source>
</evidence>
<feature type="region of interest" description="Disordered" evidence="5">
    <location>
        <begin position="24"/>
        <end position="45"/>
    </location>
</feature>
<dbReference type="Pfam" id="PF13639">
    <property type="entry name" value="zf-RING_2"/>
    <property type="match status" value="1"/>
</dbReference>
<dbReference type="EMBL" id="CAJNRE010004059">
    <property type="protein sequence ID" value="CAF2032273.1"/>
    <property type="molecule type" value="Genomic_DNA"/>
</dbReference>